<dbReference type="InterPro" id="IPR036237">
    <property type="entry name" value="Xyl_isomerase-like_sf"/>
</dbReference>
<evidence type="ECO:0000313" key="3">
    <source>
        <dbReference type="Proteomes" id="UP000281061"/>
    </source>
</evidence>
<reference evidence="2 3" key="1">
    <citation type="submission" date="2018-10" db="EMBL/GenBank/DDBJ databases">
        <title>Genome sequences of five Lactobacillus pentosus strains isolated from brines of traditionally fermented spanish-style green table olives and differences between them.</title>
        <authorList>
            <person name="Jimenez Diaz R."/>
        </authorList>
    </citation>
    <scope>NUCLEOTIDE SEQUENCE [LARGE SCALE GENOMIC DNA]</scope>
    <source>
        <strain evidence="2 3">IG8</strain>
    </source>
</reference>
<dbReference type="EMBL" id="RDCL01000049">
    <property type="protein sequence ID" value="RMW55894.1"/>
    <property type="molecule type" value="Genomic_DNA"/>
</dbReference>
<dbReference type="InterPro" id="IPR013022">
    <property type="entry name" value="Xyl_isomerase-like_TIM-brl"/>
</dbReference>
<dbReference type="InterPro" id="IPR050312">
    <property type="entry name" value="IolE/XylAMocC-like"/>
</dbReference>
<name>A0AB37RM70_LACPE</name>
<dbReference type="PANTHER" id="PTHR12110:SF41">
    <property type="entry name" value="INOSOSE DEHYDRATASE"/>
    <property type="match status" value="1"/>
</dbReference>
<sequence>MLTEEKGLKRGISIYSYSAEFGTTKTLEDCFADMSDMGAKGLEILANTHIENYPYPTDEWVSNWFKLIKKYDLKPVEYGHWIDSHVLGYRELTTEETAIALIRDIKLAARLGFHIMRTKMSVIDDDLMPIKNWREVITRVLPTAEAYDVCLCPEIHVPANLKSDMVKQYTDFIDETGTKNFGLNIDLSSLRTKWFENEFHPDNFIPSVPEDFIPILPYVKCIHAKYINITDDFEETTIPYPEIIKVLQDNHWNGYLLSEYEGADKYDDGYEVGQTLRKQHIMLKRLIGE</sequence>
<dbReference type="Gene3D" id="3.20.20.150">
    <property type="entry name" value="Divalent-metal-dependent TIM barrel enzymes"/>
    <property type="match status" value="1"/>
</dbReference>
<dbReference type="GO" id="GO:0016853">
    <property type="term" value="F:isomerase activity"/>
    <property type="evidence" value="ECO:0007669"/>
    <property type="project" value="UniProtKB-KW"/>
</dbReference>
<dbReference type="AlphaFoldDB" id="A0AB37RM70"/>
<feature type="domain" description="Xylose isomerase-like TIM barrel" evidence="1">
    <location>
        <begin position="31"/>
        <end position="269"/>
    </location>
</feature>
<dbReference type="SUPFAM" id="SSF51658">
    <property type="entry name" value="Xylose isomerase-like"/>
    <property type="match status" value="1"/>
</dbReference>
<dbReference type="Proteomes" id="UP000281061">
    <property type="component" value="Unassembled WGS sequence"/>
</dbReference>
<keyword evidence="2" id="KW-0413">Isomerase</keyword>
<dbReference type="PANTHER" id="PTHR12110">
    <property type="entry name" value="HYDROXYPYRUVATE ISOMERASE"/>
    <property type="match status" value="1"/>
</dbReference>
<evidence type="ECO:0000313" key="2">
    <source>
        <dbReference type="EMBL" id="RMW55894.1"/>
    </source>
</evidence>
<protein>
    <submittedName>
        <fullName evidence="2">Sugar phosphate isomerase/epimerase</fullName>
    </submittedName>
</protein>
<evidence type="ECO:0000259" key="1">
    <source>
        <dbReference type="Pfam" id="PF01261"/>
    </source>
</evidence>
<dbReference type="Pfam" id="PF01261">
    <property type="entry name" value="AP_endonuc_2"/>
    <property type="match status" value="1"/>
</dbReference>
<accession>A0AB37RM70</accession>
<gene>
    <name evidence="2" type="ORF">D6U17_06485</name>
</gene>
<proteinExistence type="predicted"/>
<organism evidence="2 3">
    <name type="scientific">Lactiplantibacillus pentosus</name>
    <name type="common">Lactobacillus pentosus</name>
    <dbReference type="NCBI Taxonomy" id="1589"/>
    <lineage>
        <taxon>Bacteria</taxon>
        <taxon>Bacillati</taxon>
        <taxon>Bacillota</taxon>
        <taxon>Bacilli</taxon>
        <taxon>Lactobacillales</taxon>
        <taxon>Lactobacillaceae</taxon>
        <taxon>Lactiplantibacillus</taxon>
    </lineage>
</organism>
<comment type="caution">
    <text evidence="2">The sequence shown here is derived from an EMBL/GenBank/DDBJ whole genome shotgun (WGS) entry which is preliminary data.</text>
</comment>